<name>A0ABR9TTR5_9NOSO</name>
<accession>A0ABR9TTR5</accession>
<dbReference type="Gene3D" id="3.90.180.10">
    <property type="entry name" value="Medium-chain alcohol dehydrogenases, catalytic domain"/>
    <property type="match status" value="1"/>
</dbReference>
<sequence length="100" mass="11043">MRRLVSSPDAVGNLTFQDTEVPTPKANECLIRVKAFSMNRGELKRSQNDPLGTFAMQLARMMGASVVAQIRQPAQEAFVGDYGADELVVLIEQFRGVKQT</sequence>
<organism evidence="1 2">
    <name type="scientific">Nostoc cf. edaphicum LEGE 07299</name>
    <dbReference type="NCBI Taxonomy" id="2777974"/>
    <lineage>
        <taxon>Bacteria</taxon>
        <taxon>Bacillati</taxon>
        <taxon>Cyanobacteriota</taxon>
        <taxon>Cyanophyceae</taxon>
        <taxon>Nostocales</taxon>
        <taxon>Nostocaceae</taxon>
        <taxon>Nostoc</taxon>
    </lineage>
</organism>
<comment type="caution">
    <text evidence="1">The sequence shown here is derived from an EMBL/GenBank/DDBJ whole genome shotgun (WGS) entry which is preliminary data.</text>
</comment>
<gene>
    <name evidence="1" type="ORF">IQ229_02215</name>
</gene>
<dbReference type="RefSeq" id="WP_194040877.1">
    <property type="nucleotide sequence ID" value="NZ_JADEXF010000040.1"/>
</dbReference>
<keyword evidence="2" id="KW-1185">Reference proteome</keyword>
<dbReference type="InterPro" id="IPR011032">
    <property type="entry name" value="GroES-like_sf"/>
</dbReference>
<proteinExistence type="predicted"/>
<evidence type="ECO:0000313" key="2">
    <source>
        <dbReference type="Proteomes" id="UP000647836"/>
    </source>
</evidence>
<protein>
    <recommendedName>
        <fullName evidence="3">Alcohol dehydrogenase</fullName>
    </recommendedName>
</protein>
<reference evidence="1 2" key="1">
    <citation type="submission" date="2020-10" db="EMBL/GenBank/DDBJ databases">
        <authorList>
            <person name="Castelo-Branco R."/>
            <person name="Eusebio N."/>
            <person name="Adriana R."/>
            <person name="Vieira A."/>
            <person name="Brugerolle De Fraissinette N."/>
            <person name="Rezende De Castro R."/>
            <person name="Schneider M.P."/>
            <person name="Vasconcelos V."/>
            <person name="Leao P.N."/>
        </authorList>
    </citation>
    <scope>NUCLEOTIDE SEQUENCE [LARGE SCALE GENOMIC DNA]</scope>
    <source>
        <strain evidence="1 2">LEGE 07299</strain>
    </source>
</reference>
<evidence type="ECO:0008006" key="3">
    <source>
        <dbReference type="Google" id="ProtNLM"/>
    </source>
</evidence>
<dbReference type="SUPFAM" id="SSF50129">
    <property type="entry name" value="GroES-like"/>
    <property type="match status" value="1"/>
</dbReference>
<evidence type="ECO:0000313" key="1">
    <source>
        <dbReference type="EMBL" id="MBE9103798.1"/>
    </source>
</evidence>
<dbReference type="EMBL" id="JADEXF010000040">
    <property type="protein sequence ID" value="MBE9103798.1"/>
    <property type="molecule type" value="Genomic_DNA"/>
</dbReference>
<dbReference type="Proteomes" id="UP000647836">
    <property type="component" value="Unassembled WGS sequence"/>
</dbReference>